<dbReference type="InterPro" id="IPR036271">
    <property type="entry name" value="Tet_transcr_reg_TetR-rel_C_sf"/>
</dbReference>
<dbReference type="Gene3D" id="1.10.10.60">
    <property type="entry name" value="Homeodomain-like"/>
    <property type="match status" value="1"/>
</dbReference>
<dbReference type="SUPFAM" id="SSF46689">
    <property type="entry name" value="Homeodomain-like"/>
    <property type="match status" value="1"/>
</dbReference>
<proteinExistence type="predicted"/>
<evidence type="ECO:0000313" key="6">
    <source>
        <dbReference type="Proteomes" id="UP000199251"/>
    </source>
</evidence>
<evidence type="ECO:0000256" key="2">
    <source>
        <dbReference type="PROSITE-ProRule" id="PRU00335"/>
    </source>
</evidence>
<dbReference type="GO" id="GO:0000976">
    <property type="term" value="F:transcription cis-regulatory region binding"/>
    <property type="evidence" value="ECO:0007669"/>
    <property type="project" value="TreeGrafter"/>
</dbReference>
<dbReference type="PROSITE" id="PS01081">
    <property type="entry name" value="HTH_TETR_1"/>
    <property type="match status" value="1"/>
</dbReference>
<feature type="region of interest" description="Disordered" evidence="3">
    <location>
        <begin position="1"/>
        <end position="56"/>
    </location>
</feature>
<evidence type="ECO:0000259" key="4">
    <source>
        <dbReference type="PROSITE" id="PS50977"/>
    </source>
</evidence>
<feature type="DNA-binding region" description="H-T-H motif" evidence="2">
    <location>
        <begin position="83"/>
        <end position="102"/>
    </location>
</feature>
<dbReference type="SUPFAM" id="SSF48498">
    <property type="entry name" value="Tetracyclin repressor-like, C-terminal domain"/>
    <property type="match status" value="1"/>
</dbReference>
<accession>A0A0E3WD64</accession>
<evidence type="ECO:0000256" key="3">
    <source>
        <dbReference type="SAM" id="MobiDB-lite"/>
    </source>
</evidence>
<dbReference type="GO" id="GO:0003700">
    <property type="term" value="F:DNA-binding transcription factor activity"/>
    <property type="evidence" value="ECO:0007669"/>
    <property type="project" value="TreeGrafter"/>
</dbReference>
<reference evidence="5 6" key="1">
    <citation type="submission" date="2015-03" db="EMBL/GenBank/DDBJ databases">
        <authorList>
            <person name="Urmite Genomes"/>
        </authorList>
    </citation>
    <scope>NUCLEOTIDE SEQUENCE [LARGE SCALE GENOMIC DNA]</scope>
    <source>
        <strain evidence="5 6">CSUR P1491</strain>
    </source>
</reference>
<keyword evidence="1 2" id="KW-0238">DNA-binding</keyword>
<evidence type="ECO:0000256" key="1">
    <source>
        <dbReference type="ARBA" id="ARBA00023125"/>
    </source>
</evidence>
<dbReference type="STRING" id="141349.BN1232_04149"/>
<organism evidence="5 6">
    <name type="scientific">Mycobacterium lentiflavum</name>
    <dbReference type="NCBI Taxonomy" id="141349"/>
    <lineage>
        <taxon>Bacteria</taxon>
        <taxon>Bacillati</taxon>
        <taxon>Actinomycetota</taxon>
        <taxon>Actinomycetes</taxon>
        <taxon>Mycobacteriales</taxon>
        <taxon>Mycobacteriaceae</taxon>
        <taxon>Mycobacterium</taxon>
        <taxon>Mycobacterium simiae complex</taxon>
    </lineage>
</organism>
<dbReference type="InterPro" id="IPR009057">
    <property type="entry name" value="Homeodomain-like_sf"/>
</dbReference>
<dbReference type="EMBL" id="CTEE01000001">
    <property type="protein sequence ID" value="CQD18209.1"/>
    <property type="molecule type" value="Genomic_DNA"/>
</dbReference>
<dbReference type="Proteomes" id="UP000199251">
    <property type="component" value="Unassembled WGS sequence"/>
</dbReference>
<gene>
    <name evidence="5" type="ORF">BN1232_04149</name>
</gene>
<dbReference type="InterPro" id="IPR023772">
    <property type="entry name" value="DNA-bd_HTH_TetR-type_CS"/>
</dbReference>
<dbReference type="OrthoDB" id="4726108at2"/>
<protein>
    <submittedName>
        <fullName evidence="5">Transcriptional regulator</fullName>
    </submittedName>
</protein>
<dbReference type="PRINTS" id="PR00455">
    <property type="entry name" value="HTHTETR"/>
</dbReference>
<dbReference type="InterPro" id="IPR050109">
    <property type="entry name" value="HTH-type_TetR-like_transc_reg"/>
</dbReference>
<name>A0A0E3WD64_MYCLN</name>
<dbReference type="PROSITE" id="PS50977">
    <property type="entry name" value="HTH_TETR_2"/>
    <property type="match status" value="1"/>
</dbReference>
<evidence type="ECO:0000313" key="5">
    <source>
        <dbReference type="EMBL" id="CQD18209.1"/>
    </source>
</evidence>
<dbReference type="Pfam" id="PF00440">
    <property type="entry name" value="TetR_N"/>
    <property type="match status" value="1"/>
</dbReference>
<dbReference type="PANTHER" id="PTHR30055">
    <property type="entry name" value="HTH-TYPE TRANSCRIPTIONAL REGULATOR RUTR"/>
    <property type="match status" value="1"/>
</dbReference>
<dbReference type="Gene3D" id="1.10.357.10">
    <property type="entry name" value="Tetracycline Repressor, domain 2"/>
    <property type="match status" value="1"/>
</dbReference>
<dbReference type="PANTHER" id="PTHR30055:SF223">
    <property type="entry name" value="HTH-TYPE TRANSCRIPTIONAL REGULATOR UIDR"/>
    <property type="match status" value="1"/>
</dbReference>
<feature type="compositionally biased region" description="Basic and acidic residues" evidence="3">
    <location>
        <begin position="1"/>
        <end position="19"/>
    </location>
</feature>
<dbReference type="InterPro" id="IPR001647">
    <property type="entry name" value="HTH_TetR"/>
</dbReference>
<sequence>MTTPERSETDTKRGSEFRGYRLHNPRHATGEIRPPEVSGRCENGDVPGQPKVNGQSITRGEGRRLLLESARALFAERGYAGTSTREIARAASVSEPMIFRHFGSKSKLFEEAVLAPFNTFVSEYIADWATRPRGVKSAYVETYEFYRGVYDVLSANRRLIHEMIGARAVGGPLSAETASAPHLGKLLEQFEAIIEDAVEERGFRPFDPAITTRVIFGMVFSIAVFGDWMFEGTTRPRPSVEAFLDEMSRLTIYGAYPEGAKPPVTT</sequence>
<dbReference type="AlphaFoldDB" id="A0A0E3WD64"/>
<feature type="domain" description="HTH tetR-type" evidence="4">
    <location>
        <begin position="60"/>
        <end position="120"/>
    </location>
</feature>